<keyword evidence="10" id="KW-0902">Two-component regulatory system</keyword>
<evidence type="ECO:0000259" key="14">
    <source>
        <dbReference type="PROSITE" id="PS50885"/>
    </source>
</evidence>
<feature type="coiled-coil region" evidence="12">
    <location>
        <begin position="848"/>
        <end position="886"/>
    </location>
</feature>
<comment type="subcellular location">
    <subcellularLocation>
        <location evidence="2">Cell membrane</location>
        <topology evidence="2">Multi-pass membrane protein</topology>
    </subcellularLocation>
</comment>
<keyword evidence="16" id="KW-1185">Reference proteome</keyword>
<dbReference type="GO" id="GO:0005524">
    <property type="term" value="F:ATP binding"/>
    <property type="evidence" value="ECO:0007669"/>
    <property type="project" value="UniProtKB-KW"/>
</dbReference>
<reference evidence="15" key="1">
    <citation type="journal article" date="2021" name="Microb. Physiol.">
        <title>Proteogenomic Insights into the Physiology of Marine, Sulfate-Reducing, Filamentous Desulfonema limicola and Desulfonema magnum.</title>
        <authorList>
            <person name="Schnaars V."/>
            <person name="Wohlbrand L."/>
            <person name="Scheve S."/>
            <person name="Hinrichs C."/>
            <person name="Reinhardt R."/>
            <person name="Rabus R."/>
        </authorList>
    </citation>
    <scope>NUCLEOTIDE SEQUENCE</scope>
    <source>
        <strain evidence="15">5ac10</strain>
    </source>
</reference>
<keyword evidence="11 13" id="KW-0472">Membrane</keyword>
<dbReference type="CDD" id="cd06225">
    <property type="entry name" value="HAMP"/>
    <property type="match status" value="2"/>
</dbReference>
<dbReference type="GO" id="GO:0005886">
    <property type="term" value="C:plasma membrane"/>
    <property type="evidence" value="ECO:0007669"/>
    <property type="project" value="UniProtKB-SubCell"/>
</dbReference>
<evidence type="ECO:0000256" key="1">
    <source>
        <dbReference type="ARBA" id="ARBA00000085"/>
    </source>
</evidence>
<dbReference type="InterPro" id="IPR050398">
    <property type="entry name" value="HssS/ArlS-like"/>
</dbReference>
<evidence type="ECO:0000256" key="12">
    <source>
        <dbReference type="SAM" id="Coils"/>
    </source>
</evidence>
<dbReference type="InterPro" id="IPR003660">
    <property type="entry name" value="HAMP_dom"/>
</dbReference>
<feature type="domain" description="HAMP" evidence="14">
    <location>
        <begin position="593"/>
        <end position="643"/>
    </location>
</feature>
<keyword evidence="4" id="KW-1003">Cell membrane</keyword>
<dbReference type="InterPro" id="IPR003018">
    <property type="entry name" value="GAF"/>
</dbReference>
<evidence type="ECO:0000256" key="4">
    <source>
        <dbReference type="ARBA" id="ARBA00022475"/>
    </source>
</evidence>
<dbReference type="SMART" id="SM00065">
    <property type="entry name" value="GAF"/>
    <property type="match status" value="1"/>
</dbReference>
<dbReference type="Gene3D" id="1.20.120.1530">
    <property type="match status" value="2"/>
</dbReference>
<comment type="catalytic activity">
    <reaction evidence="1">
        <text>ATP + protein L-histidine = ADP + protein N-phospho-L-histidine.</text>
        <dbReference type="EC" id="2.7.13.3"/>
    </reaction>
</comment>
<dbReference type="PANTHER" id="PTHR45528:SF1">
    <property type="entry name" value="SENSOR HISTIDINE KINASE CPXA"/>
    <property type="match status" value="1"/>
</dbReference>
<dbReference type="Pfam" id="PF13185">
    <property type="entry name" value="GAF_2"/>
    <property type="match status" value="1"/>
</dbReference>
<accession>A0A975B7D2</accession>
<name>A0A975B7D2_9BACT</name>
<dbReference type="Pfam" id="PF00672">
    <property type="entry name" value="HAMP"/>
    <property type="match status" value="1"/>
</dbReference>
<gene>
    <name evidence="15" type="ORF">dnl_23430</name>
</gene>
<evidence type="ECO:0000256" key="11">
    <source>
        <dbReference type="ARBA" id="ARBA00023136"/>
    </source>
</evidence>
<keyword evidence="5" id="KW-0597">Phosphoprotein</keyword>
<evidence type="ECO:0000256" key="10">
    <source>
        <dbReference type="ARBA" id="ARBA00023012"/>
    </source>
</evidence>
<dbReference type="EC" id="2.7.13.3" evidence="3"/>
<dbReference type="GO" id="GO:0004673">
    <property type="term" value="F:protein histidine kinase activity"/>
    <property type="evidence" value="ECO:0007669"/>
    <property type="project" value="UniProtKB-EC"/>
</dbReference>
<dbReference type="EMBL" id="CP061799">
    <property type="protein sequence ID" value="QTA80057.1"/>
    <property type="molecule type" value="Genomic_DNA"/>
</dbReference>
<dbReference type="InterPro" id="IPR029016">
    <property type="entry name" value="GAF-like_dom_sf"/>
</dbReference>
<keyword evidence="12" id="KW-0175">Coiled coil</keyword>
<keyword evidence="6" id="KW-0808">Transferase</keyword>
<evidence type="ECO:0000256" key="5">
    <source>
        <dbReference type="ARBA" id="ARBA00022553"/>
    </source>
</evidence>
<dbReference type="PANTHER" id="PTHR45528">
    <property type="entry name" value="SENSOR HISTIDINE KINASE CPXA"/>
    <property type="match status" value="1"/>
</dbReference>
<dbReference type="GO" id="GO:0000160">
    <property type="term" value="P:phosphorelay signal transduction system"/>
    <property type="evidence" value="ECO:0007669"/>
    <property type="project" value="UniProtKB-KW"/>
</dbReference>
<evidence type="ECO:0000256" key="7">
    <source>
        <dbReference type="ARBA" id="ARBA00022741"/>
    </source>
</evidence>
<keyword evidence="7" id="KW-0547">Nucleotide-binding</keyword>
<feature type="domain" description="HAMP" evidence="14">
    <location>
        <begin position="331"/>
        <end position="383"/>
    </location>
</feature>
<dbReference type="SUPFAM" id="SSF55781">
    <property type="entry name" value="GAF domain-like"/>
    <property type="match status" value="1"/>
</dbReference>
<proteinExistence type="predicted"/>
<evidence type="ECO:0000313" key="15">
    <source>
        <dbReference type="EMBL" id="QTA80057.1"/>
    </source>
</evidence>
<evidence type="ECO:0000256" key="8">
    <source>
        <dbReference type="ARBA" id="ARBA00022777"/>
    </source>
</evidence>
<organism evidence="15 16">
    <name type="scientific">Desulfonema limicola</name>
    <dbReference type="NCBI Taxonomy" id="45656"/>
    <lineage>
        <taxon>Bacteria</taxon>
        <taxon>Pseudomonadati</taxon>
        <taxon>Thermodesulfobacteriota</taxon>
        <taxon>Desulfobacteria</taxon>
        <taxon>Desulfobacterales</taxon>
        <taxon>Desulfococcaceae</taxon>
        <taxon>Desulfonema</taxon>
    </lineage>
</organism>
<evidence type="ECO:0000256" key="2">
    <source>
        <dbReference type="ARBA" id="ARBA00004651"/>
    </source>
</evidence>
<sequence>MNRQYRNISENLIQKSFSIINKTLEEKEQELLKYSRQMASAENIGINLKYISENKNKSEHLIMQATYENVRDRIYTIAQSVGVSEAAIYDADGELTVFALSESGSFSYGYRHKIPKIMYEITELKKDTISSKKSESPIKSIKSYDSFDKIPSNLEKAAYTDKEIVRYEVKNNFLYMVYYAPVMGQIFNVKTMAVEPRQFGVLMVSLQLGLSFIKDLAAITGTRVNLFTGQGLSAGTLSSYKTFDMSVFKSEDSANPINGNTVVFTEVNTDSKDFVQGTLPVRSGNETVAAFASLYSKDIAKANTWQVIRLLCLIFLCCIFLFIPFAFFVSNYLTKAFNIIVDAANCIARGDFDKEITICRKDEIGDLADAFRNMKDSIGHVTLEMDKVIQAVQNGRLDVRCNTKEYKGIWQNLVTGVNNVIDAFADPVAMTAESIDRISKGDIPEKISDKFKGDFNIIRNNLNILIDAMNEITLIAEAIAAGNLNIAIKKRSKKDSLMEALKSMTEVLNTILQETGRLTRGVQDGRLDIRGREDMFSGGWQELILGFNSLIEAFRTPVNVTAGYISRISKGDIPEKINEKYKGDFNEIKNNINSLIDVTNKVTKIAQEIAQGNLSVKADKRSEKDEIMKAFANMITYLQDIADITEKVSNNELEVNVVPKSDKDILNRSLEKMIKNLQDMMNDIQNSMNTVKQQNWLKTGLAELGNTMRGEQEVSILAQNTISFLADYLNAQIGTIYLEKEKDRFYLAGSYACEKSKGIPEIIEAGQGLTGQAALEKKSILFSDVPKDYLNIYSGLGRSVPKNILVFPLIYEKQVKGVAEIGTFGSFSEIETDFLTLASENIAIAFDAAQTREKMKILLEESRQQAEELRMQQAELQAVNKELELQTGLSAASDSDIYQKIY</sequence>
<keyword evidence="9" id="KW-0067">ATP-binding</keyword>
<dbReference type="Proteomes" id="UP000663720">
    <property type="component" value="Chromosome"/>
</dbReference>
<keyword evidence="13" id="KW-1133">Transmembrane helix</keyword>
<feature type="coiled-coil region" evidence="12">
    <location>
        <begin position="663"/>
        <end position="694"/>
    </location>
</feature>
<dbReference type="SMART" id="SM00304">
    <property type="entry name" value="HAMP"/>
    <property type="match status" value="4"/>
</dbReference>
<feature type="transmembrane region" description="Helical" evidence="13">
    <location>
        <begin position="307"/>
        <end position="329"/>
    </location>
</feature>
<keyword evidence="8" id="KW-0418">Kinase</keyword>
<evidence type="ECO:0000313" key="16">
    <source>
        <dbReference type="Proteomes" id="UP000663720"/>
    </source>
</evidence>
<evidence type="ECO:0000256" key="9">
    <source>
        <dbReference type="ARBA" id="ARBA00022840"/>
    </source>
</evidence>
<dbReference type="AlphaFoldDB" id="A0A975B7D2"/>
<dbReference type="PROSITE" id="PS50885">
    <property type="entry name" value="HAMP"/>
    <property type="match status" value="2"/>
</dbReference>
<dbReference type="KEGG" id="dli:dnl_23430"/>
<evidence type="ECO:0000256" key="6">
    <source>
        <dbReference type="ARBA" id="ARBA00022679"/>
    </source>
</evidence>
<keyword evidence="13" id="KW-0812">Transmembrane</keyword>
<evidence type="ECO:0000256" key="13">
    <source>
        <dbReference type="SAM" id="Phobius"/>
    </source>
</evidence>
<protein>
    <recommendedName>
        <fullName evidence="3">histidine kinase</fullName>
        <ecNumber evidence="3">2.7.13.3</ecNumber>
    </recommendedName>
</protein>
<evidence type="ECO:0000256" key="3">
    <source>
        <dbReference type="ARBA" id="ARBA00012438"/>
    </source>
</evidence>
<dbReference type="Pfam" id="PF18947">
    <property type="entry name" value="HAMP_2"/>
    <property type="match status" value="2"/>
</dbReference>
<dbReference type="SUPFAM" id="SSF158472">
    <property type="entry name" value="HAMP domain-like"/>
    <property type="match status" value="1"/>
</dbReference>
<dbReference type="Gene3D" id="3.30.450.40">
    <property type="match status" value="1"/>
</dbReference>